<keyword evidence="13" id="KW-1185">Reference proteome</keyword>
<feature type="domain" description="GHMP kinase N-terminal" evidence="10">
    <location>
        <begin position="67"/>
        <end position="141"/>
    </location>
</feature>
<evidence type="ECO:0000256" key="4">
    <source>
        <dbReference type="ARBA" id="ARBA00022679"/>
    </source>
</evidence>
<evidence type="ECO:0000259" key="11">
    <source>
        <dbReference type="Pfam" id="PF08544"/>
    </source>
</evidence>
<keyword evidence="9" id="KW-0414">Isoprene biosynthesis</keyword>
<accession>A0ABU1ARU0</accession>
<dbReference type="Pfam" id="PF08544">
    <property type="entry name" value="GHMP_kinases_C"/>
    <property type="match status" value="1"/>
</dbReference>
<protein>
    <recommendedName>
        <fullName evidence="3 9">4-diphosphocytidyl-2-C-methyl-D-erythritol kinase</fullName>
        <shortName evidence="9">CMK</shortName>
        <ecNumber evidence="2 9">2.7.1.148</ecNumber>
    </recommendedName>
    <alternativeName>
        <fullName evidence="8 9">4-(cytidine-5'-diphospho)-2-C-methyl-D-erythritol kinase</fullName>
    </alternativeName>
</protein>
<dbReference type="PIRSF" id="PIRSF010376">
    <property type="entry name" value="IspE"/>
    <property type="match status" value="1"/>
</dbReference>
<comment type="catalytic activity">
    <reaction evidence="9">
        <text>4-CDP-2-C-methyl-D-erythritol + ATP = 4-CDP-2-C-methyl-D-erythritol 2-phosphate + ADP + H(+)</text>
        <dbReference type="Rhea" id="RHEA:18437"/>
        <dbReference type="ChEBI" id="CHEBI:15378"/>
        <dbReference type="ChEBI" id="CHEBI:30616"/>
        <dbReference type="ChEBI" id="CHEBI:57823"/>
        <dbReference type="ChEBI" id="CHEBI:57919"/>
        <dbReference type="ChEBI" id="CHEBI:456216"/>
        <dbReference type="EC" id="2.7.1.148"/>
    </reaction>
</comment>
<proteinExistence type="inferred from homology"/>
<comment type="caution">
    <text evidence="12">The sequence shown here is derived from an EMBL/GenBank/DDBJ whole genome shotgun (WGS) entry which is preliminary data.</text>
</comment>
<comment type="similarity">
    <text evidence="1 9">Belongs to the GHMP kinase family. IspE subfamily.</text>
</comment>
<dbReference type="InterPro" id="IPR006204">
    <property type="entry name" value="GHMP_kinase_N_dom"/>
</dbReference>
<dbReference type="EMBL" id="JARXHW010000008">
    <property type="protein sequence ID" value="MDQ8206879.1"/>
    <property type="molecule type" value="Genomic_DNA"/>
</dbReference>
<dbReference type="Gene3D" id="3.30.70.890">
    <property type="entry name" value="GHMP kinase, C-terminal domain"/>
    <property type="match status" value="1"/>
</dbReference>
<dbReference type="InterPro" id="IPR020568">
    <property type="entry name" value="Ribosomal_Su5_D2-typ_SF"/>
</dbReference>
<keyword evidence="5 9" id="KW-0547">Nucleotide-binding</keyword>
<reference evidence="12 13" key="1">
    <citation type="submission" date="2023-04" db="EMBL/GenBank/DDBJ databases">
        <title>A novel bacteria isolated from coastal sediment.</title>
        <authorList>
            <person name="Liu X.-J."/>
            <person name="Du Z.-J."/>
        </authorList>
    </citation>
    <scope>NUCLEOTIDE SEQUENCE [LARGE SCALE GENOMIC DNA]</scope>
    <source>
        <strain evidence="12 13">SDUM461003</strain>
    </source>
</reference>
<comment type="pathway">
    <text evidence="9">Isoprenoid biosynthesis; isopentenyl diphosphate biosynthesis via DXP pathway; isopentenyl diphosphate from 1-deoxy-D-xylulose 5-phosphate: step 3/6.</text>
</comment>
<evidence type="ECO:0000256" key="6">
    <source>
        <dbReference type="ARBA" id="ARBA00022777"/>
    </source>
</evidence>
<feature type="domain" description="GHMP kinase C-terminal" evidence="11">
    <location>
        <begin position="204"/>
        <end position="276"/>
    </location>
</feature>
<dbReference type="InterPro" id="IPR013750">
    <property type="entry name" value="GHMP_kinase_C_dom"/>
</dbReference>
<evidence type="ECO:0000256" key="5">
    <source>
        <dbReference type="ARBA" id="ARBA00022741"/>
    </source>
</evidence>
<evidence type="ECO:0000259" key="10">
    <source>
        <dbReference type="Pfam" id="PF00288"/>
    </source>
</evidence>
<evidence type="ECO:0000313" key="13">
    <source>
        <dbReference type="Proteomes" id="UP001225316"/>
    </source>
</evidence>
<evidence type="ECO:0000256" key="7">
    <source>
        <dbReference type="ARBA" id="ARBA00022840"/>
    </source>
</evidence>
<dbReference type="Pfam" id="PF00288">
    <property type="entry name" value="GHMP_kinases_N"/>
    <property type="match status" value="1"/>
</dbReference>
<dbReference type="GO" id="GO:0050515">
    <property type="term" value="F:4-(cytidine 5'-diphospho)-2-C-methyl-D-erythritol kinase activity"/>
    <property type="evidence" value="ECO:0007669"/>
    <property type="project" value="UniProtKB-EC"/>
</dbReference>
<gene>
    <name evidence="9 12" type="primary">ispE</name>
    <name evidence="12" type="ORF">QEH52_05125</name>
</gene>
<feature type="active site" evidence="9">
    <location>
        <position position="11"/>
    </location>
</feature>
<dbReference type="InterPro" id="IPR014721">
    <property type="entry name" value="Ribsml_uS5_D2-typ_fold_subgr"/>
</dbReference>
<sequence length="292" mass="31504">MNSVSLDSPAKINLMLSVHGPREDGFHALTSLVVALSFGDRLVVTRNQLEQDRLQCQDTAVPTGEGNLIIRAAAAFRAHVGKDVFFDFELDKRIPMGAGLGGGSSNAAVALTAMNQLLGLPLKRERLLILAASLGSDCPFFIDSVPTVMSGRGEVLEPLSTELASSLRGQRVLLFKPDFGVNTAWAYRQLIEASPTAYEPEALAHARLERFASTEAMEHLLMNSFEAPIGAKYLAIQCLLEELRERGIRCLMSGSGSCCFALPKDDSEMSTAQSICQNALGSGVFLIETSIR</sequence>
<evidence type="ECO:0000256" key="8">
    <source>
        <dbReference type="ARBA" id="ARBA00032554"/>
    </source>
</evidence>
<evidence type="ECO:0000256" key="9">
    <source>
        <dbReference type="HAMAP-Rule" id="MF_00061"/>
    </source>
</evidence>
<dbReference type="NCBIfam" id="TIGR00154">
    <property type="entry name" value="ispE"/>
    <property type="match status" value="1"/>
</dbReference>
<keyword evidence="6 9" id="KW-0418">Kinase</keyword>
<dbReference type="PANTHER" id="PTHR43527:SF2">
    <property type="entry name" value="4-DIPHOSPHOCYTIDYL-2-C-METHYL-D-ERYTHRITOL KINASE, CHLOROPLASTIC"/>
    <property type="match status" value="1"/>
</dbReference>
<dbReference type="Proteomes" id="UP001225316">
    <property type="component" value="Unassembled WGS sequence"/>
</dbReference>
<comment type="function">
    <text evidence="9">Catalyzes the phosphorylation of the position 2 hydroxy group of 4-diphosphocytidyl-2C-methyl-D-erythritol.</text>
</comment>
<feature type="active site" evidence="9">
    <location>
        <position position="137"/>
    </location>
</feature>
<dbReference type="InterPro" id="IPR036554">
    <property type="entry name" value="GHMP_kinase_C_sf"/>
</dbReference>
<keyword evidence="4 9" id="KW-0808">Transferase</keyword>
<evidence type="ECO:0000256" key="1">
    <source>
        <dbReference type="ARBA" id="ARBA00009684"/>
    </source>
</evidence>
<dbReference type="SUPFAM" id="SSF54211">
    <property type="entry name" value="Ribosomal protein S5 domain 2-like"/>
    <property type="match status" value="1"/>
</dbReference>
<evidence type="ECO:0000313" key="12">
    <source>
        <dbReference type="EMBL" id="MDQ8206879.1"/>
    </source>
</evidence>
<dbReference type="SUPFAM" id="SSF55060">
    <property type="entry name" value="GHMP Kinase, C-terminal domain"/>
    <property type="match status" value="1"/>
</dbReference>
<dbReference type="EC" id="2.7.1.148" evidence="2 9"/>
<dbReference type="InterPro" id="IPR004424">
    <property type="entry name" value="IspE"/>
</dbReference>
<name>A0ABU1ARU0_9BACT</name>
<dbReference type="Gene3D" id="3.30.230.10">
    <property type="match status" value="1"/>
</dbReference>
<keyword evidence="7 9" id="KW-0067">ATP-binding</keyword>
<organism evidence="12 13">
    <name type="scientific">Thalassobacterium maritimum</name>
    <dbReference type="NCBI Taxonomy" id="3041265"/>
    <lineage>
        <taxon>Bacteria</taxon>
        <taxon>Pseudomonadati</taxon>
        <taxon>Verrucomicrobiota</taxon>
        <taxon>Opitutia</taxon>
        <taxon>Puniceicoccales</taxon>
        <taxon>Coraliomargaritaceae</taxon>
        <taxon>Thalassobacterium</taxon>
    </lineage>
</organism>
<dbReference type="PANTHER" id="PTHR43527">
    <property type="entry name" value="4-DIPHOSPHOCYTIDYL-2-C-METHYL-D-ERYTHRITOL KINASE, CHLOROPLASTIC"/>
    <property type="match status" value="1"/>
</dbReference>
<evidence type="ECO:0000256" key="3">
    <source>
        <dbReference type="ARBA" id="ARBA00017473"/>
    </source>
</evidence>
<dbReference type="HAMAP" id="MF_00061">
    <property type="entry name" value="IspE"/>
    <property type="match status" value="1"/>
</dbReference>
<feature type="binding site" evidence="9">
    <location>
        <begin position="95"/>
        <end position="105"/>
    </location>
    <ligand>
        <name>ATP</name>
        <dbReference type="ChEBI" id="CHEBI:30616"/>
    </ligand>
</feature>
<evidence type="ECO:0000256" key="2">
    <source>
        <dbReference type="ARBA" id="ARBA00012052"/>
    </source>
</evidence>